<evidence type="ECO:0000313" key="3">
    <source>
        <dbReference type="Proteomes" id="UP000095282"/>
    </source>
</evidence>
<dbReference type="Proteomes" id="UP000095282">
    <property type="component" value="Unplaced"/>
</dbReference>
<feature type="coiled-coil region" evidence="1">
    <location>
        <begin position="282"/>
        <end position="393"/>
    </location>
</feature>
<keyword evidence="3" id="KW-1185">Reference proteome</keyword>
<name>A0A1I7UFQ7_9PELO</name>
<dbReference type="AlphaFoldDB" id="A0A1I7UFQ7"/>
<accession>A0A1I7UFQ7</accession>
<proteinExistence type="predicted"/>
<feature type="coiled-coil region" evidence="1">
    <location>
        <begin position="209"/>
        <end position="257"/>
    </location>
</feature>
<dbReference type="WBParaSite" id="Csp11.Scaffold629.g8864.t1">
    <property type="protein sequence ID" value="Csp11.Scaffold629.g8864.t1"/>
    <property type="gene ID" value="Csp11.Scaffold629.g8864"/>
</dbReference>
<reference evidence="4" key="1">
    <citation type="submission" date="2016-11" db="UniProtKB">
        <authorList>
            <consortium name="WormBaseParasite"/>
        </authorList>
    </citation>
    <scope>IDENTIFICATION</scope>
</reference>
<sequence length="419" mass="46427">MDYLRAIGISTAPCGSDEGSRDICGDQGLSVQPAEGLGEIVIDFTTGHMESEGLPGFLIGSSTPGPQDDAPGLMAESSRPNSKLTDYIQPNGRASPDYLYLGSPAKGQQALDSPGFLLQLSEGFPSGSSGRPSQAPCASLMTLSQSMPSATTPMDLLPTEESALGSVNLSKDLAQDQMPETLQKTKDFQMVVGLLADQMEASRAATYENKKLHAEVANSKQMLQESEASRNSLEAELEEAHLRAAALESLYKAQKQQMTHYAIRTNQAEWNLQILRDQEAKQTDIEWEAQVLRDRAEKAEQQVANLESSLEIMGQQLYQAHLAFADFEEAKYAFKTEKRVQEQALQEAKEEIVNLKEQVKKIDNEALSIELKLWDAEEELEETKLRLEEAEEARAGDGQRKRRYDVEEQGYMGMVKRER</sequence>
<organism evidence="3 4">
    <name type="scientific">Caenorhabditis tropicalis</name>
    <dbReference type="NCBI Taxonomy" id="1561998"/>
    <lineage>
        <taxon>Eukaryota</taxon>
        <taxon>Metazoa</taxon>
        <taxon>Ecdysozoa</taxon>
        <taxon>Nematoda</taxon>
        <taxon>Chromadorea</taxon>
        <taxon>Rhabditida</taxon>
        <taxon>Rhabditina</taxon>
        <taxon>Rhabditomorpha</taxon>
        <taxon>Rhabditoidea</taxon>
        <taxon>Rhabditidae</taxon>
        <taxon>Peloderinae</taxon>
        <taxon>Caenorhabditis</taxon>
    </lineage>
</organism>
<protein>
    <submittedName>
        <fullName evidence="4">TACC_C domain-containing protein</fullName>
    </submittedName>
</protein>
<evidence type="ECO:0000256" key="2">
    <source>
        <dbReference type="SAM" id="MobiDB-lite"/>
    </source>
</evidence>
<keyword evidence="1" id="KW-0175">Coiled coil</keyword>
<evidence type="ECO:0000313" key="4">
    <source>
        <dbReference type="WBParaSite" id="Csp11.Scaffold629.g8864.t1"/>
    </source>
</evidence>
<evidence type="ECO:0000256" key="1">
    <source>
        <dbReference type="SAM" id="Coils"/>
    </source>
</evidence>
<feature type="region of interest" description="Disordered" evidence="2">
    <location>
        <begin position="61"/>
        <end position="84"/>
    </location>
</feature>